<accession>A0A9Q0M7Q1</accession>
<keyword evidence="8 11" id="KW-1133">Transmembrane helix</keyword>
<dbReference type="GO" id="GO:0034975">
    <property type="term" value="P:protein folding in endoplasmic reticulum"/>
    <property type="evidence" value="ECO:0007669"/>
    <property type="project" value="TreeGrafter"/>
</dbReference>
<keyword evidence="9 11" id="KW-0472">Membrane</keyword>
<dbReference type="Pfam" id="PF25293">
    <property type="entry name" value="Beta-prop_EMC1_N"/>
    <property type="match status" value="1"/>
</dbReference>
<name>A0A9Q0M7Q1_BLOTA</name>
<evidence type="ECO:0000256" key="10">
    <source>
        <dbReference type="ARBA" id="ARBA00023180"/>
    </source>
</evidence>
<evidence type="ECO:0000256" key="4">
    <source>
        <dbReference type="ARBA" id="ARBA00020824"/>
    </source>
</evidence>
<evidence type="ECO:0000256" key="6">
    <source>
        <dbReference type="ARBA" id="ARBA00022729"/>
    </source>
</evidence>
<evidence type="ECO:0000256" key="5">
    <source>
        <dbReference type="ARBA" id="ARBA00022692"/>
    </source>
</evidence>
<dbReference type="PANTHER" id="PTHR21573:SF0">
    <property type="entry name" value="ER MEMBRANE PROTEIN COMPLEX SUBUNIT 1"/>
    <property type="match status" value="1"/>
</dbReference>
<dbReference type="EMBL" id="JAPWDV010000002">
    <property type="protein sequence ID" value="KAJ6219092.1"/>
    <property type="molecule type" value="Genomic_DNA"/>
</dbReference>
<reference evidence="14" key="1">
    <citation type="submission" date="2022-12" db="EMBL/GenBank/DDBJ databases">
        <title>Genome assemblies of Blomia tropicalis.</title>
        <authorList>
            <person name="Cui Y."/>
        </authorList>
    </citation>
    <scope>NUCLEOTIDE SEQUENCE</scope>
    <source>
        <tissue evidence="14">Adult mites</tissue>
    </source>
</reference>
<evidence type="ECO:0000256" key="11">
    <source>
        <dbReference type="SAM" id="Phobius"/>
    </source>
</evidence>
<dbReference type="InterPro" id="IPR011047">
    <property type="entry name" value="Quinoprotein_ADH-like_sf"/>
</dbReference>
<keyword evidence="7" id="KW-0256">Endoplasmic reticulum</keyword>
<evidence type="ECO:0000256" key="8">
    <source>
        <dbReference type="ARBA" id="ARBA00022989"/>
    </source>
</evidence>
<comment type="subcellular location">
    <subcellularLocation>
        <location evidence="1">Endoplasmic reticulum membrane</location>
        <topology evidence="1">Single-pass type I membrane protein</topology>
    </subcellularLocation>
</comment>
<evidence type="ECO:0000259" key="12">
    <source>
        <dbReference type="Pfam" id="PF07774"/>
    </source>
</evidence>
<dbReference type="InterPro" id="IPR058545">
    <property type="entry name" value="Beta-prop_EMC1_1st"/>
</dbReference>
<comment type="caution">
    <text evidence="14">The sequence shown here is derived from an EMBL/GenBank/DDBJ whole genome shotgun (WGS) entry which is preliminary data.</text>
</comment>
<dbReference type="PANTHER" id="PTHR21573">
    <property type="entry name" value="ER MEMBRANE PROTEIN COMPLEX SUBUNIT 1"/>
    <property type="match status" value="1"/>
</dbReference>
<dbReference type="Pfam" id="PF07774">
    <property type="entry name" value="EMC1_C"/>
    <property type="match status" value="1"/>
</dbReference>
<dbReference type="GO" id="GO:0072546">
    <property type="term" value="C:EMC complex"/>
    <property type="evidence" value="ECO:0007669"/>
    <property type="project" value="InterPro"/>
</dbReference>
<sequence length="977" mass="110480">MAPLSFSHYSHRSISKTLEIQNQVGKFDWRHQFVGRVQHILRPSTNLWQNHQSLIVSTHNNVLTGLYLRNGSIQWRHPFETSDSINFISSGFENIIGNSRCPVLSVNGNGRYVRCWSTDGLLLSEHNLPSEYCSELENLSSNDFTILYDTIVDPATAEPLLLIAKLSYSKHLVEFFTFGLKTTTFASVGRYQTGRWLSPDAHCDLLGRTIRSKTLACGSTTDGLDLQLLTVDLTQPSNPPRQFKRIPLSTFGLKNDQQTAKYLSIERLPYQSNEDQSTTISKPVKSTSLLFAVNLGGDGYVILSLKSENEAIEPNVELVKVLPKAVKLTIIPLMSSEGTHDSSLLEFGLAALFIKEQSIAYEDRRDGEHNQRVFAAKLVVFHLEKWVEIGALSSDQMLLEFGAKSAISPIVSSGKLVKRLDSTWSIDRFEILPIRISTENARTGRNQHRFTYKMALVTNDGTLILLNLSGKINWAREEALAEIVDTMMLDLPLSETDASLEQEYSFDVIILRTKVGKIFAIDSLTGNVIWSKYEPMLKLDTDKTRFPIWVQRTSAHFPHSAVCTTLSELSKRSESILYSFDPFTGETIESRLIPHRIAQAMLINTIHDEQFRRPILFLEYNELRAHFYPDSDSIREQFSRHASNYYMLIANQTSNLVVGYSFRKSDQTQPLAIPVWSFNIPKTGTTKIENLMAVFKRPTEHVHSQGRVLGDRNVLYKYLNPNLVAIVWEAMDTQDKPLITLYLIDSITGNIVYSIIHRRSRGPIQIVHSENWVIYSYYNEKLRRNEVSSIELFEGFEQVNGTAFSSIGRNLLALPIVEQQSFIFPTGIGIMTDTETQKGITNKHILISLPTGGLLELPRAFLDPRRPIKPSPESQEEGLIPYTPELPIPSEAMINYNQTIFGVKGITTSPTSLESTSLVFAYGLDIFFTRVTPSKTFDILKDDFDFWLIAAVLVALIVFSYLAKMLASRKSLNAAWK</sequence>
<feature type="domain" description="EMC1 first beta-propeller" evidence="13">
    <location>
        <begin position="23"/>
        <end position="135"/>
    </location>
</feature>
<comment type="similarity">
    <text evidence="2">Belongs to the EMC1 family.</text>
</comment>
<keyword evidence="6" id="KW-0732">Signal</keyword>
<proteinExistence type="inferred from homology"/>
<dbReference type="AlphaFoldDB" id="A0A9Q0M7Q1"/>
<evidence type="ECO:0000256" key="3">
    <source>
        <dbReference type="ARBA" id="ARBA00011276"/>
    </source>
</evidence>
<dbReference type="SUPFAM" id="SSF50998">
    <property type="entry name" value="Quinoprotein alcohol dehydrogenase-like"/>
    <property type="match status" value="1"/>
</dbReference>
<dbReference type="InterPro" id="IPR011678">
    <property type="entry name" value="EMC1_C"/>
</dbReference>
<evidence type="ECO:0000313" key="15">
    <source>
        <dbReference type="Proteomes" id="UP001142055"/>
    </source>
</evidence>
<evidence type="ECO:0000256" key="1">
    <source>
        <dbReference type="ARBA" id="ARBA00004115"/>
    </source>
</evidence>
<evidence type="ECO:0000256" key="9">
    <source>
        <dbReference type="ARBA" id="ARBA00023136"/>
    </source>
</evidence>
<keyword evidence="15" id="KW-1185">Reference proteome</keyword>
<evidence type="ECO:0000313" key="14">
    <source>
        <dbReference type="EMBL" id="KAJ6219092.1"/>
    </source>
</evidence>
<organism evidence="14 15">
    <name type="scientific">Blomia tropicalis</name>
    <name type="common">Mite</name>
    <dbReference type="NCBI Taxonomy" id="40697"/>
    <lineage>
        <taxon>Eukaryota</taxon>
        <taxon>Metazoa</taxon>
        <taxon>Ecdysozoa</taxon>
        <taxon>Arthropoda</taxon>
        <taxon>Chelicerata</taxon>
        <taxon>Arachnida</taxon>
        <taxon>Acari</taxon>
        <taxon>Acariformes</taxon>
        <taxon>Sarcoptiformes</taxon>
        <taxon>Astigmata</taxon>
        <taxon>Glycyphagoidea</taxon>
        <taxon>Echimyopodidae</taxon>
        <taxon>Blomia</taxon>
    </lineage>
</organism>
<feature type="transmembrane region" description="Helical" evidence="11">
    <location>
        <begin position="944"/>
        <end position="963"/>
    </location>
</feature>
<evidence type="ECO:0000256" key="7">
    <source>
        <dbReference type="ARBA" id="ARBA00022824"/>
    </source>
</evidence>
<feature type="domain" description="ER membrane protein complex subunit 1 C-terminal" evidence="12">
    <location>
        <begin position="769"/>
        <end position="976"/>
    </location>
</feature>
<dbReference type="Proteomes" id="UP001142055">
    <property type="component" value="Chromosome 2"/>
</dbReference>
<evidence type="ECO:0000256" key="2">
    <source>
        <dbReference type="ARBA" id="ARBA00007904"/>
    </source>
</evidence>
<gene>
    <name evidence="14" type="ORF">RDWZM_004904</name>
</gene>
<keyword evidence="10" id="KW-0325">Glycoprotein</keyword>
<keyword evidence="5 11" id="KW-0812">Transmembrane</keyword>
<protein>
    <recommendedName>
        <fullName evidence="4">ER membrane protein complex subunit 1</fullName>
    </recommendedName>
</protein>
<dbReference type="InterPro" id="IPR026895">
    <property type="entry name" value="EMC1"/>
</dbReference>
<dbReference type="OMA" id="LMGKINW"/>
<evidence type="ECO:0000259" key="13">
    <source>
        <dbReference type="Pfam" id="PF25293"/>
    </source>
</evidence>
<comment type="subunit">
    <text evidence="3">Component of the ER membrane protein complex (EMC).</text>
</comment>